<sequence>MDEAELERLAREEILQEANRGRVRAETMGTMGWQKCPLPATNKRFLVNTLRGALMPPRSRVASSSRDHASREDTSSPPSKSPVQGHKEESHDDGAREKHLKEKTRRRYGFKPYQKPGETHHSGSMKEKMYEHNSTDEVVQTSKGEFRKER</sequence>
<accession>A0AAJ7T8L5</accession>
<name>A0AAJ7T8L5_PETMA</name>
<evidence type="ECO:0000256" key="1">
    <source>
        <dbReference type="SAM" id="MobiDB-lite"/>
    </source>
</evidence>
<keyword evidence="2" id="KW-1185">Reference proteome</keyword>
<dbReference type="PANTHER" id="PTHR34769">
    <property type="entry name" value="RCG42593, ISOFORM CRA_A"/>
    <property type="match status" value="1"/>
</dbReference>
<evidence type="ECO:0000313" key="2">
    <source>
        <dbReference type="Proteomes" id="UP001318040"/>
    </source>
</evidence>
<feature type="compositionally biased region" description="Basic and acidic residues" evidence="1">
    <location>
        <begin position="85"/>
        <end position="100"/>
    </location>
</feature>
<dbReference type="Proteomes" id="UP001318040">
    <property type="component" value="Chromosome 18"/>
</dbReference>
<feature type="compositionally biased region" description="Basic and acidic residues" evidence="1">
    <location>
        <begin position="65"/>
        <end position="74"/>
    </location>
</feature>
<dbReference type="PANTHER" id="PTHR34769:SF1">
    <property type="entry name" value="RNA POLYMERASE I AND III SUBUNIT D"/>
    <property type="match status" value="1"/>
</dbReference>
<evidence type="ECO:0000313" key="3">
    <source>
        <dbReference type="RefSeq" id="XP_032812400.1"/>
    </source>
</evidence>
<dbReference type="KEGG" id="pmrn:116943570"/>
<feature type="region of interest" description="Disordered" evidence="1">
    <location>
        <begin position="51"/>
        <end position="150"/>
    </location>
</feature>
<feature type="compositionally biased region" description="Basic and acidic residues" evidence="1">
    <location>
        <begin position="117"/>
        <end position="135"/>
    </location>
</feature>
<organism evidence="2 3">
    <name type="scientific">Petromyzon marinus</name>
    <name type="common">Sea lamprey</name>
    <dbReference type="NCBI Taxonomy" id="7757"/>
    <lineage>
        <taxon>Eukaryota</taxon>
        <taxon>Metazoa</taxon>
        <taxon>Chordata</taxon>
        <taxon>Craniata</taxon>
        <taxon>Vertebrata</taxon>
        <taxon>Cyclostomata</taxon>
        <taxon>Hyperoartia</taxon>
        <taxon>Petromyzontiformes</taxon>
        <taxon>Petromyzontidae</taxon>
        <taxon>Petromyzon</taxon>
    </lineage>
</organism>
<dbReference type="CTD" id="51082"/>
<dbReference type="RefSeq" id="XP_032812400.1">
    <property type="nucleotide sequence ID" value="XM_032956509.1"/>
</dbReference>
<dbReference type="AlphaFoldDB" id="A0AAJ7T8L5"/>
<protein>
    <submittedName>
        <fullName evidence="3">Protein POLR1D isoform X1</fullName>
    </submittedName>
</protein>
<proteinExistence type="predicted"/>
<dbReference type="InterPro" id="IPR038948">
    <property type="entry name" value="POLR1D-like"/>
</dbReference>
<reference evidence="3" key="1">
    <citation type="submission" date="2025-08" db="UniProtKB">
        <authorList>
            <consortium name="RefSeq"/>
        </authorList>
    </citation>
    <scope>IDENTIFICATION</scope>
    <source>
        <tissue evidence="3">Sperm</tissue>
    </source>
</reference>
<gene>
    <name evidence="3" type="primary">POLR1D</name>
</gene>